<feature type="chain" id="PRO_5013207316" evidence="1">
    <location>
        <begin position="20"/>
        <end position="140"/>
    </location>
</feature>
<dbReference type="KEGG" id="naf:GQ61_05845"/>
<organism evidence="2 3">
    <name type="scientific">Candidatus Nucleicultrix amoebiphila FS5</name>
    <dbReference type="NCBI Taxonomy" id="1414854"/>
    <lineage>
        <taxon>Bacteria</taxon>
        <taxon>Pseudomonadati</taxon>
        <taxon>Pseudomonadota</taxon>
        <taxon>Alphaproteobacteria</taxon>
        <taxon>Holosporales</taxon>
        <taxon>Candidatus Nucleicultricaceae</taxon>
        <taxon>Candidatus Nucleicultrix</taxon>
    </lineage>
</organism>
<dbReference type="AlphaFoldDB" id="A0A1W6N540"/>
<protein>
    <submittedName>
        <fullName evidence="2">Uncharacterized protein</fullName>
    </submittedName>
</protein>
<dbReference type="Proteomes" id="UP000237351">
    <property type="component" value="Chromosome"/>
</dbReference>
<dbReference type="EMBL" id="CP008743">
    <property type="protein sequence ID" value="ARN84886.1"/>
    <property type="molecule type" value="Genomic_DNA"/>
</dbReference>
<evidence type="ECO:0000313" key="3">
    <source>
        <dbReference type="Proteomes" id="UP000237351"/>
    </source>
</evidence>
<dbReference type="STRING" id="1414854.GQ61_05845"/>
<sequence length="140" mass="15521">MKKLISLSAVLMMTATLNASTTTDNLENEAAILTPHQAIEGTGCPFVDTKEILTLDAQGRMESQGQIWIVAPDSTKTIKTLATLEGDKSLMRYDVLQHGKMASMETQGKDKRCTYTLYLHPDHPAFSDFDLSFTLIHTEK</sequence>
<name>A0A1W6N540_9PROT</name>
<keyword evidence="1" id="KW-0732">Signal</keyword>
<evidence type="ECO:0000313" key="2">
    <source>
        <dbReference type="EMBL" id="ARN84886.1"/>
    </source>
</evidence>
<dbReference type="RefSeq" id="WP_085784391.1">
    <property type="nucleotide sequence ID" value="NZ_CP008743.1"/>
</dbReference>
<proteinExistence type="predicted"/>
<evidence type="ECO:0000256" key="1">
    <source>
        <dbReference type="SAM" id="SignalP"/>
    </source>
</evidence>
<feature type="signal peptide" evidence="1">
    <location>
        <begin position="1"/>
        <end position="19"/>
    </location>
</feature>
<keyword evidence="3" id="KW-1185">Reference proteome</keyword>
<gene>
    <name evidence="2" type="ORF">GQ61_05845</name>
</gene>
<accession>A0A1W6N540</accession>
<reference evidence="2 3" key="1">
    <citation type="submission" date="2014-06" db="EMBL/GenBank/DDBJ databases">
        <title>The genome of the endonuclear symbiont Nucleicultrix amoebiphila.</title>
        <authorList>
            <person name="Schulz F."/>
            <person name="Horn M."/>
        </authorList>
    </citation>
    <scope>NUCLEOTIDE SEQUENCE [LARGE SCALE GENOMIC DNA]</scope>
    <source>
        <strain evidence="2 3">FS5</strain>
    </source>
</reference>